<keyword evidence="2" id="KW-1185">Reference proteome</keyword>
<sequence>MLLGIANADKKRLGVFIQFELKKRMRQDPDYTVDEFVSGICSKTKFKLLVQNKELFDTDIYEFFLRKLGYEFNYDDKIISRALADKRDLLQLLEKQNMPAFYQGLQKYLKDMESVKEYALESIEYECFNWILDVELNTNAFSALLVRFKMLDDYGQEICGYFLLKYIHDHIADRIDEKWLDRYGLKNLKALQNQFWILKLLIQWEAYYDASIYCQNVLDQAYKRKNDRLFFHTQITRLFIVMKIQPSAFEHYANQVLENPIIQEDREDDYVYEFYHVVGLHYFIEKNYEQAWHYFRRAMNDELYYFPEIIFLNHMATITSMKLPEELKEQIQVPQDQKIYQPIYRYFCLKNKKESYDTLETYLWDNCCKGLDRFYPSWVMKDIIQTEFEWIASQTGDKKYLNRFLEENK</sequence>
<dbReference type="RefSeq" id="WP_128520405.1">
    <property type="nucleotide sequence ID" value="NZ_RJQC01000002.1"/>
</dbReference>
<dbReference type="EMBL" id="RJQC01000002">
    <property type="protein sequence ID" value="RNM30494.1"/>
    <property type="molecule type" value="Genomic_DNA"/>
</dbReference>
<accession>A0A3N0I0H5</accession>
<evidence type="ECO:0000313" key="1">
    <source>
        <dbReference type="EMBL" id="RNM30494.1"/>
    </source>
</evidence>
<evidence type="ECO:0008006" key="3">
    <source>
        <dbReference type="Google" id="ProtNLM"/>
    </source>
</evidence>
<name>A0A3N0I0H5_9FIRM</name>
<protein>
    <recommendedName>
        <fullName evidence="3">Tetratricopeptide repeat protein</fullName>
    </recommendedName>
</protein>
<comment type="caution">
    <text evidence="1">The sequence shown here is derived from an EMBL/GenBank/DDBJ whole genome shotgun (WGS) entry which is preliminary data.</text>
</comment>
<dbReference type="AlphaFoldDB" id="A0A3N0I0H5"/>
<organism evidence="1 2">
    <name type="scientific">Absicoccus porci</name>
    <dbReference type="NCBI Taxonomy" id="2486576"/>
    <lineage>
        <taxon>Bacteria</taxon>
        <taxon>Bacillati</taxon>
        <taxon>Bacillota</taxon>
        <taxon>Erysipelotrichia</taxon>
        <taxon>Erysipelotrichales</taxon>
        <taxon>Erysipelotrichaceae</taxon>
        <taxon>Absicoccus</taxon>
    </lineage>
</organism>
<evidence type="ECO:0000313" key="2">
    <source>
        <dbReference type="Proteomes" id="UP000276568"/>
    </source>
</evidence>
<proteinExistence type="predicted"/>
<gene>
    <name evidence="1" type="ORF">EDX97_06820</name>
</gene>
<dbReference type="Proteomes" id="UP000276568">
    <property type="component" value="Unassembled WGS sequence"/>
</dbReference>
<dbReference type="OrthoDB" id="3034386at2"/>
<reference evidence="1 2" key="1">
    <citation type="submission" date="2018-11" db="EMBL/GenBank/DDBJ databases">
        <title>Clostridium sp. nov., a member of the family Erysipelotrichaceae isolated from pig faeces.</title>
        <authorList>
            <person name="Chang Y.-H."/>
        </authorList>
    </citation>
    <scope>NUCLEOTIDE SEQUENCE [LARGE SCALE GENOMIC DNA]</scope>
    <source>
        <strain evidence="1 2">YH-panp20</strain>
    </source>
</reference>